<gene>
    <name evidence="2" type="ORF">OHJ16_03455</name>
</gene>
<feature type="transmembrane region" description="Helical" evidence="1">
    <location>
        <begin position="110"/>
        <end position="135"/>
    </location>
</feature>
<evidence type="ECO:0000256" key="1">
    <source>
        <dbReference type="SAM" id="Phobius"/>
    </source>
</evidence>
<dbReference type="RefSeq" id="WP_268916757.1">
    <property type="nucleotide sequence ID" value="NZ_JAPTMY010000005.1"/>
</dbReference>
<protein>
    <submittedName>
        <fullName evidence="2">Uncharacterized protein</fullName>
    </submittedName>
</protein>
<evidence type="ECO:0000313" key="3">
    <source>
        <dbReference type="Proteomes" id="UP001072034"/>
    </source>
</evidence>
<evidence type="ECO:0000313" key="2">
    <source>
        <dbReference type="EMBL" id="MCZ0857104.1"/>
    </source>
</evidence>
<sequence length="187" mass="20037">MSSRTVAPARSEAPGRPSRPWARVACWACLGCALPSACWRAAMMAGADVGFGDAYLYRDSVGGIIYVLALEAVQVGAAVACVGLCRPWGERVPRRVPGLGGRRIPRRLPLVLGGVGNVLLYLIIYGVALLFGLAILSDPPAWTPVQGMNAGQTAVFALCYAPMLLWPVALTAALVGYWRRRMPRISW</sequence>
<name>A0ABT4I6V1_9ACTO</name>
<comment type="caution">
    <text evidence="2">The sequence shown here is derived from an EMBL/GenBank/DDBJ whole genome shotgun (WGS) entry which is preliminary data.</text>
</comment>
<feature type="transmembrane region" description="Helical" evidence="1">
    <location>
        <begin position="155"/>
        <end position="178"/>
    </location>
</feature>
<accession>A0ABT4I6V1</accession>
<keyword evidence="3" id="KW-1185">Reference proteome</keyword>
<feature type="transmembrane region" description="Helical" evidence="1">
    <location>
        <begin position="64"/>
        <end position="89"/>
    </location>
</feature>
<keyword evidence="1" id="KW-0472">Membrane</keyword>
<dbReference type="EMBL" id="JAPTMY010000005">
    <property type="protein sequence ID" value="MCZ0857104.1"/>
    <property type="molecule type" value="Genomic_DNA"/>
</dbReference>
<keyword evidence="1" id="KW-0812">Transmembrane</keyword>
<keyword evidence="1" id="KW-1133">Transmembrane helix</keyword>
<reference evidence="2" key="1">
    <citation type="submission" date="2022-10" db="EMBL/GenBank/DDBJ databases">
        <title>Genome sequence of Actinomyces israelii ATCC 10048.</title>
        <authorList>
            <person name="Watt R.M."/>
            <person name="Tong W.M."/>
        </authorList>
    </citation>
    <scope>NUCLEOTIDE SEQUENCE</scope>
    <source>
        <strain evidence="2">ATCC 10048</strain>
    </source>
</reference>
<organism evidence="2 3">
    <name type="scientific">Actinomyces israelii</name>
    <dbReference type="NCBI Taxonomy" id="1659"/>
    <lineage>
        <taxon>Bacteria</taxon>
        <taxon>Bacillati</taxon>
        <taxon>Actinomycetota</taxon>
        <taxon>Actinomycetes</taxon>
        <taxon>Actinomycetales</taxon>
        <taxon>Actinomycetaceae</taxon>
        <taxon>Actinomyces</taxon>
    </lineage>
</organism>
<dbReference type="Proteomes" id="UP001072034">
    <property type="component" value="Unassembled WGS sequence"/>
</dbReference>
<proteinExistence type="predicted"/>